<reference evidence="5 6" key="1">
    <citation type="submission" date="2021-01" db="EMBL/GenBank/DDBJ databases">
        <title>Genomic Encyclopedia of Type Strains, Phase IV (KMG-IV): sequencing the most valuable type-strain genomes for metagenomic binning, comparative biology and taxonomic classification.</title>
        <authorList>
            <person name="Goeker M."/>
        </authorList>
    </citation>
    <scope>NUCLEOTIDE SEQUENCE [LARGE SCALE GENOMIC DNA]</scope>
    <source>
        <strain evidence="5 6">DSM 25890</strain>
    </source>
</reference>
<dbReference type="PANTHER" id="PTHR30349">
    <property type="entry name" value="PHAGE INTEGRASE-RELATED"/>
    <property type="match status" value="1"/>
</dbReference>
<comment type="caution">
    <text evidence="5">The sequence shown here is derived from an EMBL/GenBank/DDBJ whole genome shotgun (WGS) entry which is preliminary data.</text>
</comment>
<dbReference type="InterPro" id="IPR013762">
    <property type="entry name" value="Integrase-like_cat_sf"/>
</dbReference>
<dbReference type="Proteomes" id="UP001314796">
    <property type="component" value="Unassembled WGS sequence"/>
</dbReference>
<sequence length="161" mass="18875">MEFTVAKNQDRIMKVQDIDSQRMLIRVSQGKGRKDRYSILSNTILNELKLYYKEYNPKEYLFEDPSKKGHITERTVQRVFKKACEKAKIHKNVGIHALRHSFATHLLEYGTDLRYIQELLGHSSSKTTEIYTHVTQKSISKIISRLDRANGDVPDMRQKTF</sequence>
<dbReference type="EMBL" id="JAFBEE010000004">
    <property type="protein sequence ID" value="MBM7614347.1"/>
    <property type="molecule type" value="Genomic_DNA"/>
</dbReference>
<dbReference type="InterPro" id="IPR011010">
    <property type="entry name" value="DNA_brk_join_enz"/>
</dbReference>
<accession>A0ABS2NN22</accession>
<gene>
    <name evidence="5" type="ORF">JOC73_000858</name>
</gene>
<name>A0ABS2NN22_9FIRM</name>
<dbReference type="InterPro" id="IPR050090">
    <property type="entry name" value="Tyrosine_recombinase_XerCD"/>
</dbReference>
<evidence type="ECO:0000256" key="2">
    <source>
        <dbReference type="ARBA" id="ARBA00023125"/>
    </source>
</evidence>
<dbReference type="PROSITE" id="PS51898">
    <property type="entry name" value="TYR_RECOMBINASE"/>
    <property type="match status" value="1"/>
</dbReference>
<keyword evidence="6" id="KW-1185">Reference proteome</keyword>
<evidence type="ECO:0000259" key="4">
    <source>
        <dbReference type="PROSITE" id="PS51898"/>
    </source>
</evidence>
<dbReference type="Pfam" id="PF00589">
    <property type="entry name" value="Phage_integrase"/>
    <property type="match status" value="1"/>
</dbReference>
<comment type="similarity">
    <text evidence="1">Belongs to the 'phage' integrase family.</text>
</comment>
<feature type="domain" description="Tyr recombinase" evidence="4">
    <location>
        <begin position="1"/>
        <end position="144"/>
    </location>
</feature>
<dbReference type="SUPFAM" id="SSF56349">
    <property type="entry name" value="DNA breaking-rejoining enzymes"/>
    <property type="match status" value="1"/>
</dbReference>
<dbReference type="RefSeq" id="WP_243427854.1">
    <property type="nucleotide sequence ID" value="NZ_JAFBEE010000004.1"/>
</dbReference>
<proteinExistence type="inferred from homology"/>
<evidence type="ECO:0000256" key="3">
    <source>
        <dbReference type="ARBA" id="ARBA00023172"/>
    </source>
</evidence>
<keyword evidence="2" id="KW-0238">DNA-binding</keyword>
<keyword evidence="3" id="KW-0233">DNA recombination</keyword>
<evidence type="ECO:0000313" key="6">
    <source>
        <dbReference type="Proteomes" id="UP001314796"/>
    </source>
</evidence>
<evidence type="ECO:0000256" key="1">
    <source>
        <dbReference type="ARBA" id="ARBA00008857"/>
    </source>
</evidence>
<protein>
    <submittedName>
        <fullName evidence="5">Site-specific recombinase XerD</fullName>
    </submittedName>
</protein>
<dbReference type="PANTHER" id="PTHR30349:SF41">
    <property type="entry name" value="INTEGRASE_RECOMBINASE PROTEIN MJ0367-RELATED"/>
    <property type="match status" value="1"/>
</dbReference>
<organism evidence="5 6">
    <name type="scientific">Alkaliphilus hydrothermalis</name>
    <dbReference type="NCBI Taxonomy" id="1482730"/>
    <lineage>
        <taxon>Bacteria</taxon>
        <taxon>Bacillati</taxon>
        <taxon>Bacillota</taxon>
        <taxon>Clostridia</taxon>
        <taxon>Peptostreptococcales</taxon>
        <taxon>Natronincolaceae</taxon>
        <taxon>Alkaliphilus</taxon>
    </lineage>
</organism>
<dbReference type="Gene3D" id="1.10.443.10">
    <property type="entry name" value="Intergrase catalytic core"/>
    <property type="match status" value="1"/>
</dbReference>
<evidence type="ECO:0000313" key="5">
    <source>
        <dbReference type="EMBL" id="MBM7614347.1"/>
    </source>
</evidence>
<dbReference type="InterPro" id="IPR002104">
    <property type="entry name" value="Integrase_catalytic"/>
</dbReference>